<evidence type="ECO:0008006" key="3">
    <source>
        <dbReference type="Google" id="ProtNLM"/>
    </source>
</evidence>
<organism evidence="1 2">
    <name type="scientific">Mucilaginibacter pedocola</name>
    <dbReference type="NCBI Taxonomy" id="1792845"/>
    <lineage>
        <taxon>Bacteria</taxon>
        <taxon>Pseudomonadati</taxon>
        <taxon>Bacteroidota</taxon>
        <taxon>Sphingobacteriia</taxon>
        <taxon>Sphingobacteriales</taxon>
        <taxon>Sphingobacteriaceae</taxon>
        <taxon>Mucilaginibacter</taxon>
    </lineage>
</organism>
<keyword evidence="2" id="KW-1185">Reference proteome</keyword>
<gene>
    <name evidence="1" type="ORF">BC343_15110</name>
</gene>
<dbReference type="Proteomes" id="UP000189739">
    <property type="component" value="Unassembled WGS sequence"/>
</dbReference>
<protein>
    <recommendedName>
        <fullName evidence="3">YD repeat-containing protein</fullName>
    </recommendedName>
</protein>
<dbReference type="AlphaFoldDB" id="A0A1S9P8W8"/>
<evidence type="ECO:0000313" key="2">
    <source>
        <dbReference type="Proteomes" id="UP000189739"/>
    </source>
</evidence>
<name>A0A1S9P8W8_9SPHI</name>
<dbReference type="NCBIfam" id="TIGR01643">
    <property type="entry name" value="YD_repeat_2x"/>
    <property type="match status" value="1"/>
</dbReference>
<reference evidence="1 2" key="1">
    <citation type="submission" date="2016-07" db="EMBL/GenBank/DDBJ databases">
        <title>Genomic analysis of zinc-resistant bacterium Mucilaginibacter pedocola TBZ30.</title>
        <authorList>
            <person name="Huang J."/>
            <person name="Tang J."/>
        </authorList>
    </citation>
    <scope>NUCLEOTIDE SEQUENCE [LARGE SCALE GENOMIC DNA]</scope>
    <source>
        <strain evidence="1 2">TBZ30</strain>
    </source>
</reference>
<proteinExistence type="predicted"/>
<evidence type="ECO:0000313" key="1">
    <source>
        <dbReference type="EMBL" id="OOQ57424.1"/>
    </source>
</evidence>
<accession>A0A1S9P8W8</accession>
<sequence>MYNSANITSIINKDGTLNCSGDGCPVCFNNGSCDGEPDMFYFSFGNVAGKFFFGEDGQPHIVSDRKLKISYVNINTSLRIKNGIFDNFYGFSITTEDGTIYRFGDPAKSIGDIDPNQPMQNVEFSFSQSEFFNPYMDNYITPVTAWMLREIEDVNGNKIYLTYQNDYRNSSGFFFQQNRQRITVLPYDYFHRRPGHTESSLTGLTYSVASENLLTKIESTNWKVDLYYKNTEPNELHTLDSISFWDNKGNEIKHFGLEYSSRDMLSVLTTLNERPNSASPMVRRHSFLYNSFPAGAINIRALDYWGYYNGANNTSLIPFAPYNANRAPLLDSTVMGALKKITYPTGGATTFEYEQNEFSFTRNYTTNTLRQPCGGIRLKKITDTDIAGNPPVVKTYSYDYFTSPSLSSGFISAPISNYYYNFYVSQPSNDFGGIFGPSVPDIQTNWEFWKSDPFYSLSLLPVYYANVRETIGNSLKTDFTFTSHLDYPDELGVNYGLGDNQVGSYGSFDFARSLPKNVKYYKKDTLVLEKQTDYTVSVNYRARTLWRQVAVSTPNVVFQFIKGLSTISGTALKTSETTKSYFPAEVVSTTSYEYDPNYHFQKKQAQINSDGKVTETSYKYPFDMQGSVYSGMVAKNIVSPVIETTVAVNNVQQLLSRTNYGIFNDSLYLPKTVESQVGNNEIFLKGILNDYDAKGKLLEEKIPGGISTSYQWGYGGQYPVAKVTNAHNYSTTVTGPGTGTKNIAIYLGPTGGNYPNPSTTTFVQATAGDIVLQFSAGAPYNATSTSFSFTLSGPSNKSGSFSCSNGTCNLPVGGAITYTNMPQGNYTLSLSGSTSFQSYTFQVGITCSYRAMLQNVITENQYFHENFEDGNGDSPAEDSKTGHFSKLSSYSKALTNLVNGSYILSYWAKTGGSWNFVKMNVSVTNNSYPINITGQSDDLRFYPADAQMTTYTYDPLVGMTSSTDAKNQTTYYVYDGFQRLITIKDQKGNILENYDYHYKP</sequence>
<dbReference type="STRING" id="1792845.BC343_15110"/>
<dbReference type="InterPro" id="IPR006530">
    <property type="entry name" value="YD"/>
</dbReference>
<dbReference type="Gene3D" id="2.180.10.10">
    <property type="entry name" value="RHS repeat-associated core"/>
    <property type="match status" value="1"/>
</dbReference>
<dbReference type="EMBL" id="MBTF01000036">
    <property type="protein sequence ID" value="OOQ57424.1"/>
    <property type="molecule type" value="Genomic_DNA"/>
</dbReference>
<comment type="caution">
    <text evidence="1">The sequence shown here is derived from an EMBL/GenBank/DDBJ whole genome shotgun (WGS) entry which is preliminary data.</text>
</comment>